<gene>
    <name evidence="4" type="ORF">LWI29_001019</name>
</gene>
<evidence type="ECO:0000313" key="5">
    <source>
        <dbReference type="Proteomes" id="UP001168877"/>
    </source>
</evidence>
<dbReference type="Pfam" id="PF22936">
    <property type="entry name" value="Pol_BBD"/>
    <property type="match status" value="1"/>
</dbReference>
<comment type="caution">
    <text evidence="4">The sequence shown here is derived from an EMBL/GenBank/DDBJ whole genome shotgun (WGS) entry which is preliminary data.</text>
</comment>
<dbReference type="InterPro" id="IPR001878">
    <property type="entry name" value="Znf_CCHC"/>
</dbReference>
<sequence>MVNVAYAAHGKGRYKSLSQCYSCKEVGHIAKHCSKKFCNYCKKEGHIIKDCRVCPHNGSAPALYTAVQSTFVPTSSAQPNVLSSSSNLTPKQVQQVIVYALSTLGLQGKKHLLPSPWLIDFAASNHMTCSLVALHDVCKYDGEQYIQIIDGSTLPIIAVGNSGSSFTNVFMSPMLSANLISVRQLVEENCSLHFDRNGFRVHDQVLGQVIAKGHNLGRFFPLQSFSVPCSISVGCSAIANNSHFWKKKLGHPNSSLTNPVSSSILSSPFDDVSSTPTRFRPGIVYQRRCPLHLPSSEPPPDPVLHEPRRSTRVSRPLDWDRFSNSAF</sequence>
<dbReference type="PROSITE" id="PS50158">
    <property type="entry name" value="ZF_CCHC"/>
    <property type="match status" value="2"/>
</dbReference>
<protein>
    <recommendedName>
        <fullName evidence="3">CCHC-type domain-containing protein</fullName>
    </recommendedName>
</protein>
<keyword evidence="5" id="KW-1185">Reference proteome</keyword>
<dbReference type="InterPro" id="IPR054722">
    <property type="entry name" value="PolX-like_BBD"/>
</dbReference>
<dbReference type="SMART" id="SM00343">
    <property type="entry name" value="ZnF_C2HC"/>
    <property type="match status" value="2"/>
</dbReference>
<dbReference type="GO" id="GO:0003676">
    <property type="term" value="F:nucleic acid binding"/>
    <property type="evidence" value="ECO:0007669"/>
    <property type="project" value="InterPro"/>
</dbReference>
<dbReference type="Proteomes" id="UP001168877">
    <property type="component" value="Unassembled WGS sequence"/>
</dbReference>
<dbReference type="InterPro" id="IPR036875">
    <property type="entry name" value="Znf_CCHC_sf"/>
</dbReference>
<dbReference type="SUPFAM" id="SSF57756">
    <property type="entry name" value="Retrovirus zinc finger-like domains"/>
    <property type="match status" value="1"/>
</dbReference>
<proteinExistence type="predicted"/>
<name>A0AA39S7C6_ACESA</name>
<feature type="domain" description="CCHC-type" evidence="3">
    <location>
        <begin position="38"/>
        <end position="52"/>
    </location>
</feature>
<dbReference type="EMBL" id="JAUESC010000382">
    <property type="protein sequence ID" value="KAK0586103.1"/>
    <property type="molecule type" value="Genomic_DNA"/>
</dbReference>
<evidence type="ECO:0000256" key="1">
    <source>
        <dbReference type="PROSITE-ProRule" id="PRU00047"/>
    </source>
</evidence>
<dbReference type="Gene3D" id="4.10.60.10">
    <property type="entry name" value="Zinc finger, CCHC-type"/>
    <property type="match status" value="1"/>
</dbReference>
<evidence type="ECO:0000313" key="4">
    <source>
        <dbReference type="EMBL" id="KAK0586103.1"/>
    </source>
</evidence>
<dbReference type="AlphaFoldDB" id="A0AA39S7C6"/>
<dbReference type="GO" id="GO:0008270">
    <property type="term" value="F:zinc ion binding"/>
    <property type="evidence" value="ECO:0007669"/>
    <property type="project" value="UniProtKB-KW"/>
</dbReference>
<feature type="domain" description="CCHC-type" evidence="3">
    <location>
        <begin position="20"/>
        <end position="35"/>
    </location>
</feature>
<keyword evidence="1" id="KW-0479">Metal-binding</keyword>
<feature type="region of interest" description="Disordered" evidence="2">
    <location>
        <begin position="290"/>
        <end position="310"/>
    </location>
</feature>
<evidence type="ECO:0000256" key="2">
    <source>
        <dbReference type="SAM" id="MobiDB-lite"/>
    </source>
</evidence>
<dbReference type="Pfam" id="PF00098">
    <property type="entry name" value="zf-CCHC"/>
    <property type="match status" value="2"/>
</dbReference>
<organism evidence="4 5">
    <name type="scientific">Acer saccharum</name>
    <name type="common">Sugar maple</name>
    <dbReference type="NCBI Taxonomy" id="4024"/>
    <lineage>
        <taxon>Eukaryota</taxon>
        <taxon>Viridiplantae</taxon>
        <taxon>Streptophyta</taxon>
        <taxon>Embryophyta</taxon>
        <taxon>Tracheophyta</taxon>
        <taxon>Spermatophyta</taxon>
        <taxon>Magnoliopsida</taxon>
        <taxon>eudicotyledons</taxon>
        <taxon>Gunneridae</taxon>
        <taxon>Pentapetalae</taxon>
        <taxon>rosids</taxon>
        <taxon>malvids</taxon>
        <taxon>Sapindales</taxon>
        <taxon>Sapindaceae</taxon>
        <taxon>Hippocastanoideae</taxon>
        <taxon>Acereae</taxon>
        <taxon>Acer</taxon>
    </lineage>
</organism>
<evidence type="ECO:0000259" key="3">
    <source>
        <dbReference type="PROSITE" id="PS50158"/>
    </source>
</evidence>
<keyword evidence="1" id="KW-0863">Zinc-finger</keyword>
<reference evidence="4" key="1">
    <citation type="journal article" date="2022" name="Plant J.">
        <title>Strategies of tolerance reflected in two North American maple genomes.</title>
        <authorList>
            <person name="McEvoy S.L."/>
            <person name="Sezen U.U."/>
            <person name="Trouern-Trend A."/>
            <person name="McMahon S.M."/>
            <person name="Schaberg P.G."/>
            <person name="Yang J."/>
            <person name="Wegrzyn J.L."/>
            <person name="Swenson N.G."/>
        </authorList>
    </citation>
    <scope>NUCLEOTIDE SEQUENCE</scope>
    <source>
        <strain evidence="4">NS2018</strain>
    </source>
</reference>
<accession>A0AA39S7C6</accession>
<keyword evidence="1" id="KW-0862">Zinc</keyword>
<reference evidence="4" key="2">
    <citation type="submission" date="2023-06" db="EMBL/GenBank/DDBJ databases">
        <authorList>
            <person name="Swenson N.G."/>
            <person name="Wegrzyn J.L."/>
            <person name="Mcevoy S.L."/>
        </authorList>
    </citation>
    <scope>NUCLEOTIDE SEQUENCE</scope>
    <source>
        <strain evidence="4">NS2018</strain>
        <tissue evidence="4">Leaf</tissue>
    </source>
</reference>